<feature type="transmembrane region" description="Helical" evidence="8">
    <location>
        <begin position="277"/>
        <end position="298"/>
    </location>
</feature>
<protein>
    <submittedName>
        <fullName evidence="9">Putative permease often clustered with de novo purine synthesis</fullName>
    </submittedName>
</protein>
<organism evidence="9 10">
    <name type="scientific">Moraxella catarrhalis</name>
    <name type="common">Branhamella catarrhalis</name>
    <dbReference type="NCBI Taxonomy" id="480"/>
    <lineage>
        <taxon>Bacteria</taxon>
        <taxon>Pseudomonadati</taxon>
        <taxon>Pseudomonadota</taxon>
        <taxon>Gammaproteobacteria</taxon>
        <taxon>Moraxellales</taxon>
        <taxon>Moraxellaceae</taxon>
        <taxon>Moraxella</taxon>
    </lineage>
</organism>
<evidence type="ECO:0000256" key="5">
    <source>
        <dbReference type="ARBA" id="ARBA00022692"/>
    </source>
</evidence>
<dbReference type="GO" id="GO:0005886">
    <property type="term" value="C:plasma membrane"/>
    <property type="evidence" value="ECO:0007669"/>
    <property type="project" value="UniProtKB-SubCell"/>
</dbReference>
<dbReference type="PANTHER" id="PTHR21716:SF53">
    <property type="entry name" value="PERMEASE PERM-RELATED"/>
    <property type="match status" value="1"/>
</dbReference>
<dbReference type="InterPro" id="IPR002549">
    <property type="entry name" value="AI-2E-like"/>
</dbReference>
<feature type="transmembrane region" description="Helical" evidence="8">
    <location>
        <begin position="33"/>
        <end position="50"/>
    </location>
</feature>
<comment type="subcellular location">
    <subcellularLocation>
        <location evidence="1">Cell membrane</location>
        <topology evidence="1">Multi-pass membrane protein</topology>
    </subcellularLocation>
</comment>
<keyword evidence="7 8" id="KW-0472">Membrane</keyword>
<evidence type="ECO:0000313" key="10">
    <source>
        <dbReference type="Proteomes" id="UP000078228"/>
    </source>
</evidence>
<evidence type="ECO:0000256" key="1">
    <source>
        <dbReference type="ARBA" id="ARBA00004651"/>
    </source>
</evidence>
<comment type="caution">
    <text evidence="9">The sequence shown here is derived from an EMBL/GenBank/DDBJ whole genome shotgun (WGS) entry which is preliminary data.</text>
</comment>
<feature type="transmembrane region" description="Helical" evidence="8">
    <location>
        <begin position="62"/>
        <end position="86"/>
    </location>
</feature>
<evidence type="ECO:0000256" key="3">
    <source>
        <dbReference type="ARBA" id="ARBA00022448"/>
    </source>
</evidence>
<feature type="transmembrane region" description="Helical" evidence="8">
    <location>
        <begin position="217"/>
        <end position="245"/>
    </location>
</feature>
<proteinExistence type="inferred from homology"/>
<keyword evidence="3" id="KW-0813">Transport</keyword>
<keyword evidence="4" id="KW-1003">Cell membrane</keyword>
<dbReference type="PATRIC" id="fig|480.237.peg.1980"/>
<feature type="transmembrane region" description="Helical" evidence="8">
    <location>
        <begin position="9"/>
        <end position="27"/>
    </location>
</feature>
<keyword evidence="10" id="KW-1185">Reference proteome</keyword>
<dbReference type="Pfam" id="PF01594">
    <property type="entry name" value="AI-2E_transport"/>
    <property type="match status" value="1"/>
</dbReference>
<evidence type="ECO:0000256" key="6">
    <source>
        <dbReference type="ARBA" id="ARBA00022989"/>
    </source>
</evidence>
<evidence type="ECO:0000256" key="7">
    <source>
        <dbReference type="ARBA" id="ARBA00023136"/>
    </source>
</evidence>
<name>A0A198UIX0_MORCA</name>
<dbReference type="eggNOG" id="COG0628">
    <property type="taxonomic scope" value="Bacteria"/>
</dbReference>
<sequence>MYPAKIDPFFRRLFILSALCLFLYALFLMKAVIAPFVAAFILAYFLNPLVSRLALIMPRILAVSVVYISCFVVMGALIIWLVPMVWAQMQILWESLPHIITWYNDTGRAWIARYTDSELLPLDIDLISNTALDYFQNNYQVNDVQGLIKQVFSSGLTAANNIGLIVMVPILTFYFLLGWEQRLHTWKLSVPKPYTHKVVRIARDCDAALMNFAKGQFLVMLLLGAIYAIQLQLIGLQLGLIIGITAGIASFVPYLGFGIGIIAALIAGLFQFGLDWIYLGLIFGAFMIGQVVEGYILQPLLLGDKIGLSPLWVIFSVLAGASLFGFVGMLIALPVSAVINVLFHYAYDAYLRSDWHEGQRQLPLWKEDD</sequence>
<dbReference type="GO" id="GO:0055085">
    <property type="term" value="P:transmembrane transport"/>
    <property type="evidence" value="ECO:0007669"/>
    <property type="project" value="TreeGrafter"/>
</dbReference>
<dbReference type="RefSeq" id="WP_064609702.1">
    <property type="nucleotide sequence ID" value="NZ_LXHB01000003.1"/>
</dbReference>
<dbReference type="PANTHER" id="PTHR21716">
    <property type="entry name" value="TRANSMEMBRANE PROTEIN"/>
    <property type="match status" value="1"/>
</dbReference>
<reference evidence="9 10" key="1">
    <citation type="journal article" date="2016" name="Genome Biol. Evol.">
        <title>Comparative Genomic Analyses of the Moraxella catarrhalis Serosensitive and Seroresistant Lineages Demonstrate Their Independent Evolution.</title>
        <authorList>
            <person name="Earl J.P."/>
            <person name="de Vries S.P."/>
            <person name="Ahmed A."/>
            <person name="Powell E."/>
            <person name="Schultz M.P."/>
            <person name="Hermans P.W."/>
            <person name="Hill D.J."/>
            <person name="Zhou Z."/>
            <person name="Constantinidou C.I."/>
            <person name="Hu F.Z."/>
            <person name="Bootsma H.J."/>
            <person name="Ehrlich G.D."/>
        </authorList>
    </citation>
    <scope>NUCLEOTIDE SEQUENCE [LARGE SCALE GENOMIC DNA]</scope>
    <source>
        <strain evidence="9 10">Z7542</strain>
    </source>
</reference>
<feature type="transmembrane region" description="Helical" evidence="8">
    <location>
        <begin position="310"/>
        <end position="343"/>
    </location>
</feature>
<dbReference type="AlphaFoldDB" id="A0A198UIX0"/>
<accession>A0A198UIX0</accession>
<gene>
    <name evidence="9" type="ORF">AO384_0973</name>
</gene>
<keyword evidence="6 8" id="KW-1133">Transmembrane helix</keyword>
<evidence type="ECO:0000256" key="8">
    <source>
        <dbReference type="SAM" id="Phobius"/>
    </source>
</evidence>
<keyword evidence="5 8" id="KW-0812">Transmembrane</keyword>
<comment type="similarity">
    <text evidence="2">Belongs to the autoinducer-2 exporter (AI-2E) (TC 2.A.86) family.</text>
</comment>
<dbReference type="Proteomes" id="UP000078228">
    <property type="component" value="Unassembled WGS sequence"/>
</dbReference>
<evidence type="ECO:0000256" key="2">
    <source>
        <dbReference type="ARBA" id="ARBA00009773"/>
    </source>
</evidence>
<feature type="transmembrane region" description="Helical" evidence="8">
    <location>
        <begin position="158"/>
        <end position="177"/>
    </location>
</feature>
<dbReference type="EMBL" id="LXHC01000019">
    <property type="protein sequence ID" value="OAU96285.1"/>
    <property type="molecule type" value="Genomic_DNA"/>
</dbReference>
<evidence type="ECO:0000313" key="9">
    <source>
        <dbReference type="EMBL" id="OAU96285.1"/>
    </source>
</evidence>
<dbReference type="OrthoDB" id="5792512at2"/>
<evidence type="ECO:0000256" key="4">
    <source>
        <dbReference type="ARBA" id="ARBA00022475"/>
    </source>
</evidence>
<feature type="transmembrane region" description="Helical" evidence="8">
    <location>
        <begin position="251"/>
        <end position="270"/>
    </location>
</feature>